<dbReference type="InParanoid" id="E2A998"/>
<accession>E2A998</accession>
<name>E2A998_CAMFO</name>
<organism evidence="2">
    <name type="scientific">Camponotus floridanus</name>
    <name type="common">Florida carpenter ant</name>
    <dbReference type="NCBI Taxonomy" id="104421"/>
    <lineage>
        <taxon>Eukaryota</taxon>
        <taxon>Metazoa</taxon>
        <taxon>Ecdysozoa</taxon>
        <taxon>Arthropoda</taxon>
        <taxon>Hexapoda</taxon>
        <taxon>Insecta</taxon>
        <taxon>Pterygota</taxon>
        <taxon>Neoptera</taxon>
        <taxon>Endopterygota</taxon>
        <taxon>Hymenoptera</taxon>
        <taxon>Apocrita</taxon>
        <taxon>Aculeata</taxon>
        <taxon>Formicoidea</taxon>
        <taxon>Formicidae</taxon>
        <taxon>Formicinae</taxon>
        <taxon>Camponotus</taxon>
    </lineage>
</organism>
<gene>
    <name evidence="1" type="ORF">EAG_05048</name>
</gene>
<keyword evidence="2" id="KW-1185">Reference proteome</keyword>
<proteinExistence type="predicted"/>
<protein>
    <submittedName>
        <fullName evidence="1">Uncharacterized protein</fullName>
    </submittedName>
</protein>
<dbReference type="EMBL" id="GL437749">
    <property type="protein sequence ID" value="EFN69992.1"/>
    <property type="molecule type" value="Genomic_DNA"/>
</dbReference>
<dbReference type="Proteomes" id="UP000000311">
    <property type="component" value="Unassembled WGS sequence"/>
</dbReference>
<evidence type="ECO:0000313" key="1">
    <source>
        <dbReference type="EMBL" id="EFN69992.1"/>
    </source>
</evidence>
<evidence type="ECO:0000313" key="2">
    <source>
        <dbReference type="Proteomes" id="UP000000311"/>
    </source>
</evidence>
<reference evidence="1 2" key="1">
    <citation type="journal article" date="2010" name="Science">
        <title>Genomic comparison of the ants Camponotus floridanus and Harpegnathos saltator.</title>
        <authorList>
            <person name="Bonasio R."/>
            <person name="Zhang G."/>
            <person name="Ye C."/>
            <person name="Mutti N.S."/>
            <person name="Fang X."/>
            <person name="Qin N."/>
            <person name="Donahue G."/>
            <person name="Yang P."/>
            <person name="Li Q."/>
            <person name="Li C."/>
            <person name="Zhang P."/>
            <person name="Huang Z."/>
            <person name="Berger S.L."/>
            <person name="Reinberg D."/>
            <person name="Wang J."/>
            <person name="Liebig J."/>
        </authorList>
    </citation>
    <scope>NUCLEOTIDE SEQUENCE [LARGE SCALE GENOMIC DNA]</scope>
    <source>
        <strain evidence="2">C129</strain>
    </source>
</reference>
<dbReference type="AlphaFoldDB" id="E2A998"/>
<sequence>MHRDASLHLLDLSDELVLRFDLRPEIVEDGKTSLNGTEGDIGDPHLPEIVHGARHSPVDVVLSLQQCL</sequence>